<evidence type="ECO:0000259" key="5">
    <source>
        <dbReference type="Pfam" id="PF05175"/>
    </source>
</evidence>
<evidence type="ECO:0000259" key="6">
    <source>
        <dbReference type="Pfam" id="PF23186"/>
    </source>
</evidence>
<dbReference type="SUPFAM" id="SSF53335">
    <property type="entry name" value="S-adenosyl-L-methionine-dependent methyltransferases"/>
    <property type="match status" value="1"/>
</dbReference>
<dbReference type="PROSITE" id="PS00092">
    <property type="entry name" value="N6_MTASE"/>
    <property type="match status" value="1"/>
</dbReference>
<dbReference type="CDD" id="cd02440">
    <property type="entry name" value="AdoMet_MTases"/>
    <property type="match status" value="1"/>
</dbReference>
<evidence type="ECO:0000313" key="7">
    <source>
        <dbReference type="EMBL" id="WXB75868.1"/>
    </source>
</evidence>
<dbReference type="InterPro" id="IPR055487">
    <property type="entry name" value="DUF7059"/>
</dbReference>
<dbReference type="InterPro" id="IPR052190">
    <property type="entry name" value="Euk-Arch_PrmC-MTase"/>
</dbReference>
<dbReference type="RefSeq" id="WP_338748638.1">
    <property type="nucleotide sequence ID" value="NZ_CP144913.1"/>
</dbReference>
<dbReference type="GO" id="GO:0008168">
    <property type="term" value="F:methyltransferase activity"/>
    <property type="evidence" value="ECO:0007669"/>
    <property type="project" value="UniProtKB-KW"/>
</dbReference>
<dbReference type="GO" id="GO:0032259">
    <property type="term" value="P:methylation"/>
    <property type="evidence" value="ECO:0007669"/>
    <property type="project" value="UniProtKB-KW"/>
</dbReference>
<keyword evidence="2 7" id="KW-0489">Methyltransferase</keyword>
<evidence type="ECO:0000313" key="8">
    <source>
        <dbReference type="Proteomes" id="UP001382727"/>
    </source>
</evidence>
<feature type="domain" description="Methyltransferase small" evidence="5">
    <location>
        <begin position="151"/>
        <end position="238"/>
    </location>
</feature>
<protein>
    <submittedName>
        <fullName evidence="7">Class I SAM-dependent methyltransferase</fullName>
    </submittedName>
</protein>
<evidence type="ECO:0000256" key="1">
    <source>
        <dbReference type="ARBA" id="ARBA00006149"/>
    </source>
</evidence>
<evidence type="ECO:0000256" key="3">
    <source>
        <dbReference type="ARBA" id="ARBA00022679"/>
    </source>
</evidence>
<dbReference type="InterPro" id="IPR002052">
    <property type="entry name" value="DNA_methylase_N6_adenine_CS"/>
</dbReference>
<proteinExistence type="inferred from homology"/>
<dbReference type="Pfam" id="PF05175">
    <property type="entry name" value="MTS"/>
    <property type="match status" value="1"/>
</dbReference>
<dbReference type="EMBL" id="CP144913">
    <property type="protein sequence ID" value="WXB75868.1"/>
    <property type="molecule type" value="Genomic_DNA"/>
</dbReference>
<accession>A0ABZ2MFS2</accession>
<keyword evidence="8" id="KW-1185">Reference proteome</keyword>
<sequence length="512" mass="53440">MTSSAKPGIDPALLEHLREDLAEADFRVDAVRGRLGALAADALGREQTLPARRAVAGANDPLGVLIGCFGLGLPIPADTLGAALPRTGVTGAIALRIVEPQGAHLVATCDLRPYGDDLGNCWWIASDPPALFQHARSEPLPVDHVLGVGGASTTLASWTPRTPVARALDLGTGSGVQALHLSGHAETVVATDLSQRALRYAEFNAVLNGVEWDLRSGSFLDPVAGETFDLIVSNPPFVITPRAEGVPLYEYRDGGAAGDGVVAALTKGVGTHLAPGGVAQLLGNWETVAGQDWRERVGEWVAESGLDAWVVQRDVQDPAEYAELWARDGGHRPGTPEHDALVGAWLDDFAARGVTEIGFGIITLHRPTSERAPFVDLVEASGPVATPMGPAVAKGLVARDRLAAMSDDDVLDTAWRCADDVTTETHAEPGATDPTVILLRQGGGLGRVVRLDTLDAALVSVCDGELSARQSLVAISGLLDRPTHEALDAGAGLLRGLVADGFLERGQESSGS</sequence>
<name>A0ABZ2MFS2_9MICO</name>
<evidence type="ECO:0000256" key="4">
    <source>
        <dbReference type="ARBA" id="ARBA00022691"/>
    </source>
</evidence>
<dbReference type="Proteomes" id="UP001382727">
    <property type="component" value="Chromosome"/>
</dbReference>
<dbReference type="PANTHER" id="PTHR45875">
    <property type="entry name" value="METHYLTRANSFERASE N6AMT1"/>
    <property type="match status" value="1"/>
</dbReference>
<comment type="similarity">
    <text evidence="1">Belongs to the eukaryotic/archaeal PrmC-related family.</text>
</comment>
<organism evidence="7 8">
    <name type="scientific">Janibacter alittae</name>
    <dbReference type="NCBI Taxonomy" id="3115209"/>
    <lineage>
        <taxon>Bacteria</taxon>
        <taxon>Bacillati</taxon>
        <taxon>Actinomycetota</taxon>
        <taxon>Actinomycetes</taxon>
        <taxon>Micrococcales</taxon>
        <taxon>Intrasporangiaceae</taxon>
        <taxon>Janibacter</taxon>
    </lineage>
</organism>
<keyword evidence="4" id="KW-0949">S-adenosyl-L-methionine</keyword>
<feature type="domain" description="DUF7059" evidence="6">
    <location>
        <begin position="23"/>
        <end position="107"/>
    </location>
</feature>
<dbReference type="InterPro" id="IPR029063">
    <property type="entry name" value="SAM-dependent_MTases_sf"/>
</dbReference>
<gene>
    <name evidence="7" type="ORF">V1351_13055</name>
</gene>
<dbReference type="InterPro" id="IPR007848">
    <property type="entry name" value="Small_mtfrase_dom"/>
</dbReference>
<reference evidence="7 8" key="1">
    <citation type="submission" date="2024-02" db="EMBL/GenBank/DDBJ databases">
        <title>Janibacter sp. nov., isolated from gut of marine sandworm.</title>
        <authorList>
            <person name="Kim B."/>
            <person name="Jun M.O."/>
            <person name="Shin N.-R."/>
        </authorList>
    </citation>
    <scope>NUCLEOTIDE SEQUENCE [LARGE SCALE GENOMIC DNA]</scope>
    <source>
        <strain evidence="7 8">A1S7</strain>
    </source>
</reference>
<evidence type="ECO:0000256" key="2">
    <source>
        <dbReference type="ARBA" id="ARBA00022603"/>
    </source>
</evidence>
<keyword evidence="3" id="KW-0808">Transferase</keyword>
<dbReference type="Pfam" id="PF23186">
    <property type="entry name" value="DUF7059"/>
    <property type="match status" value="1"/>
</dbReference>
<dbReference type="Gene3D" id="3.40.50.150">
    <property type="entry name" value="Vaccinia Virus protein VP39"/>
    <property type="match status" value="1"/>
</dbReference>
<dbReference type="PANTHER" id="PTHR45875:SF1">
    <property type="entry name" value="METHYLTRANSFERASE N6AMT1"/>
    <property type="match status" value="1"/>
</dbReference>